<reference evidence="10" key="1">
    <citation type="submission" date="2016-11" db="EMBL/GenBank/DDBJ databases">
        <authorList>
            <person name="Varghese N."/>
            <person name="Submissions S."/>
        </authorList>
    </citation>
    <scope>NUCLEOTIDE SEQUENCE [LARGE SCALE GENOMIC DNA]</scope>
    <source>
        <strain evidence="10">DSM 21264</strain>
    </source>
</reference>
<comment type="similarity">
    <text evidence="6">Belongs to the fabD family.</text>
</comment>
<dbReference type="PANTHER" id="PTHR42681:SF1">
    <property type="entry name" value="MALONYL-COA-ACYL CARRIER PROTEIN TRANSACYLASE, MITOCHONDRIAL"/>
    <property type="match status" value="1"/>
</dbReference>
<dbReference type="Pfam" id="PF00698">
    <property type="entry name" value="Acyl_transf_1"/>
    <property type="match status" value="1"/>
</dbReference>
<dbReference type="InterPro" id="IPR024925">
    <property type="entry name" value="Malonyl_CoA-ACP_transAc"/>
</dbReference>
<keyword evidence="4 6" id="KW-0012">Acyltransferase</keyword>
<dbReference type="Gene3D" id="3.30.70.250">
    <property type="entry name" value="Malonyl-CoA ACP transacylase, ACP-binding"/>
    <property type="match status" value="1"/>
</dbReference>
<dbReference type="PIRSF" id="PIRSF000446">
    <property type="entry name" value="Mct"/>
    <property type="match status" value="1"/>
</dbReference>
<name>A0A1M5F199_VIBGA</name>
<dbReference type="InterPro" id="IPR016036">
    <property type="entry name" value="Malonyl_transacylase_ACP-bd"/>
</dbReference>
<dbReference type="GO" id="GO:0004314">
    <property type="term" value="F:[acyl-carrier-protein] S-malonyltransferase activity"/>
    <property type="evidence" value="ECO:0007669"/>
    <property type="project" value="UniProtKB-EC"/>
</dbReference>
<dbReference type="EC" id="2.3.1.39" evidence="1 6"/>
<dbReference type="EMBL" id="FQUH01000018">
    <property type="protein sequence ID" value="SHF85011.1"/>
    <property type="molecule type" value="Genomic_DNA"/>
</dbReference>
<dbReference type="SUPFAM" id="SSF55048">
    <property type="entry name" value="Probable ACP-binding domain of malonyl-CoA ACP transacylase"/>
    <property type="match status" value="1"/>
</dbReference>
<keyword evidence="3 6" id="KW-0808">Transferase</keyword>
<evidence type="ECO:0000256" key="5">
    <source>
        <dbReference type="ARBA" id="ARBA00048462"/>
    </source>
</evidence>
<evidence type="ECO:0000313" key="10">
    <source>
        <dbReference type="Proteomes" id="UP000184159"/>
    </source>
</evidence>
<evidence type="ECO:0000256" key="3">
    <source>
        <dbReference type="ARBA" id="ARBA00022679"/>
    </source>
</evidence>
<gene>
    <name evidence="9" type="ORF">SAMN02745781_03336</name>
</gene>
<dbReference type="Gene3D" id="3.40.366.10">
    <property type="entry name" value="Malonyl-Coenzyme A Acyl Carrier Protein, domain 2"/>
    <property type="match status" value="1"/>
</dbReference>
<dbReference type="InterPro" id="IPR016035">
    <property type="entry name" value="Acyl_Trfase/lysoPLipase"/>
</dbReference>
<feature type="active site" evidence="7">
    <location>
        <position position="200"/>
    </location>
</feature>
<dbReference type="GO" id="GO:0006633">
    <property type="term" value="P:fatty acid biosynthetic process"/>
    <property type="evidence" value="ECO:0007669"/>
    <property type="project" value="TreeGrafter"/>
</dbReference>
<dbReference type="InterPro" id="IPR001227">
    <property type="entry name" value="Ac_transferase_dom_sf"/>
</dbReference>
<protein>
    <recommendedName>
        <fullName evidence="2 6">Malonyl CoA-acyl carrier protein transacylase</fullName>
        <ecNumber evidence="1 6">2.3.1.39</ecNumber>
    </recommendedName>
</protein>
<dbReference type="PANTHER" id="PTHR42681">
    <property type="entry name" value="MALONYL-COA-ACYL CARRIER PROTEIN TRANSACYLASE, MITOCHONDRIAL"/>
    <property type="match status" value="1"/>
</dbReference>
<accession>A0A1M5F199</accession>
<evidence type="ECO:0000259" key="8">
    <source>
        <dbReference type="SMART" id="SM00827"/>
    </source>
</evidence>
<evidence type="ECO:0000256" key="4">
    <source>
        <dbReference type="ARBA" id="ARBA00023315"/>
    </source>
</evidence>
<dbReference type="SMART" id="SM00827">
    <property type="entry name" value="PKS_AT"/>
    <property type="match status" value="1"/>
</dbReference>
<evidence type="ECO:0000256" key="7">
    <source>
        <dbReference type="PIRSR" id="PIRSR000446-1"/>
    </source>
</evidence>
<comment type="catalytic activity">
    <reaction evidence="5 6">
        <text>holo-[ACP] + malonyl-CoA = malonyl-[ACP] + CoA</text>
        <dbReference type="Rhea" id="RHEA:41792"/>
        <dbReference type="Rhea" id="RHEA-COMP:9623"/>
        <dbReference type="Rhea" id="RHEA-COMP:9685"/>
        <dbReference type="ChEBI" id="CHEBI:57287"/>
        <dbReference type="ChEBI" id="CHEBI:57384"/>
        <dbReference type="ChEBI" id="CHEBI:64479"/>
        <dbReference type="ChEBI" id="CHEBI:78449"/>
        <dbReference type="EC" id="2.3.1.39"/>
    </reaction>
</comment>
<dbReference type="Proteomes" id="UP000184159">
    <property type="component" value="Unassembled WGS sequence"/>
</dbReference>
<dbReference type="InterPro" id="IPR050858">
    <property type="entry name" value="Mal-CoA-ACP_Trans/PKS_FabD"/>
</dbReference>
<dbReference type="SUPFAM" id="SSF52151">
    <property type="entry name" value="FabD/lysophospholipase-like"/>
    <property type="match status" value="1"/>
</dbReference>
<evidence type="ECO:0000256" key="2">
    <source>
        <dbReference type="ARBA" id="ARBA00018953"/>
    </source>
</evidence>
<evidence type="ECO:0000256" key="1">
    <source>
        <dbReference type="ARBA" id="ARBA00013258"/>
    </source>
</evidence>
<organism evidence="9 10">
    <name type="scientific">Vibrio gazogenes DSM 21264 = NBRC 103151</name>
    <dbReference type="NCBI Taxonomy" id="1123492"/>
    <lineage>
        <taxon>Bacteria</taxon>
        <taxon>Pseudomonadati</taxon>
        <taxon>Pseudomonadota</taxon>
        <taxon>Gammaproteobacteria</taxon>
        <taxon>Vibrionales</taxon>
        <taxon>Vibrionaceae</taxon>
        <taxon>Vibrio</taxon>
    </lineage>
</organism>
<proteinExistence type="inferred from homology"/>
<dbReference type="AlphaFoldDB" id="A0A1M5F199"/>
<feature type="active site" evidence="7">
    <location>
        <position position="91"/>
    </location>
</feature>
<feature type="domain" description="Malonyl-CoA:ACP transacylase (MAT)" evidence="8">
    <location>
        <begin position="11"/>
        <end position="311"/>
    </location>
</feature>
<keyword evidence="10" id="KW-1185">Reference proteome</keyword>
<evidence type="ECO:0000313" key="9">
    <source>
        <dbReference type="EMBL" id="SHF85011.1"/>
    </source>
</evidence>
<sequence length="312" mass="33689">MKARFMATLFTYPGQGTQKAGMLTELNAFPLGQQILQQASDHLAQDILSLDNETALLNNRNTQVALTVCSYAYSQILRDLEIEPDYVLGLSIGAFPAAISAGILTFEQGLDLVARRGELMASAYPQGYGMAAVIGLSLPVLQTLLSQAQAQGHPVFIANINTESQVVISGSVAALNTVCELALAKQATSAKLLKVNVPSHCELLAPQAEIFNQAFDGIDLARPKITYVSANAARVLYPTDRIRDDLAHNMARQVHWWETVAMLKERGVTLAIEMKPGSVLTNLCKASMPDTIAVAMASENLNNLVALMRQYG</sequence>
<dbReference type="InterPro" id="IPR014043">
    <property type="entry name" value="Acyl_transferase_dom"/>
</dbReference>
<dbReference type="GO" id="GO:0005829">
    <property type="term" value="C:cytosol"/>
    <property type="evidence" value="ECO:0007669"/>
    <property type="project" value="TreeGrafter"/>
</dbReference>
<evidence type="ECO:0000256" key="6">
    <source>
        <dbReference type="PIRNR" id="PIRNR000446"/>
    </source>
</evidence>